<gene>
    <name evidence="1" type="ORF">BpHYR1_034517</name>
</gene>
<comment type="caution">
    <text evidence="1">The sequence shown here is derived from an EMBL/GenBank/DDBJ whole genome shotgun (WGS) entry which is preliminary data.</text>
</comment>
<reference evidence="1 2" key="1">
    <citation type="journal article" date="2018" name="Sci. Rep.">
        <title>Genomic signatures of local adaptation to the degree of environmental predictability in rotifers.</title>
        <authorList>
            <person name="Franch-Gras L."/>
            <person name="Hahn C."/>
            <person name="Garcia-Roger E.M."/>
            <person name="Carmona M.J."/>
            <person name="Serra M."/>
            <person name="Gomez A."/>
        </authorList>
    </citation>
    <scope>NUCLEOTIDE SEQUENCE [LARGE SCALE GENOMIC DNA]</scope>
    <source>
        <strain evidence="1">HYR1</strain>
    </source>
</reference>
<accession>A0A3M7RQB3</accession>
<dbReference type="Proteomes" id="UP000276133">
    <property type="component" value="Unassembled WGS sequence"/>
</dbReference>
<name>A0A3M7RQB3_BRAPC</name>
<dbReference type="EMBL" id="REGN01002926">
    <property type="protein sequence ID" value="RNA25478.1"/>
    <property type="molecule type" value="Genomic_DNA"/>
</dbReference>
<organism evidence="1 2">
    <name type="scientific">Brachionus plicatilis</name>
    <name type="common">Marine rotifer</name>
    <name type="synonym">Brachionus muelleri</name>
    <dbReference type="NCBI Taxonomy" id="10195"/>
    <lineage>
        <taxon>Eukaryota</taxon>
        <taxon>Metazoa</taxon>
        <taxon>Spiralia</taxon>
        <taxon>Gnathifera</taxon>
        <taxon>Rotifera</taxon>
        <taxon>Eurotatoria</taxon>
        <taxon>Monogononta</taxon>
        <taxon>Pseudotrocha</taxon>
        <taxon>Ploima</taxon>
        <taxon>Brachionidae</taxon>
        <taxon>Brachionus</taxon>
    </lineage>
</organism>
<proteinExistence type="predicted"/>
<keyword evidence="2" id="KW-1185">Reference proteome</keyword>
<evidence type="ECO:0000313" key="2">
    <source>
        <dbReference type="Proteomes" id="UP000276133"/>
    </source>
</evidence>
<feature type="non-terminal residue" evidence="1">
    <location>
        <position position="1"/>
    </location>
</feature>
<sequence length="67" mass="7908">QNLCLQVYSIIARNELSRDELNNQTRPFGFGLNQFDLRGNFRLSYNFKSNMFKKKHIKQTIVSQALI</sequence>
<dbReference type="AlphaFoldDB" id="A0A3M7RQB3"/>
<evidence type="ECO:0000313" key="1">
    <source>
        <dbReference type="EMBL" id="RNA25478.1"/>
    </source>
</evidence>
<protein>
    <submittedName>
        <fullName evidence="1">Uncharacterized protein</fullName>
    </submittedName>
</protein>